<dbReference type="AlphaFoldDB" id="A0A1F7IEW9"/>
<sequence>MFEFNILSRAKKNKARLAEFNTPHDKLITPELAFVATEGELKAIPKEYIPKLPVNLIIVNTYHLWTKKIVDKIYHLSNGRDLDGNTVHDYANFQKPTMSDSGGFQVFSLGFGKSQGVGKIANIFPEEDQKGGVEVLGIPAARSRELSNPKRALTVKKLRQNLLFDTGNPLNISDEGVEFTFNEEKLMLSPEKSMQIQQQIGADIIFAFDECTSPLNTYEYTKKALSRTHEWLKRCVKYLQINQRTVVRNQNSGKSDKSDSLSSDFRPLTSDFSEKQALFAIVQGGEYEDLRLQSAKFMAKLDVPGYGIGGSLGMSKEDMHNIIDWTISNLPEEKPRHLLGIGQVKDIFDCIERGIDTFDCVIPTREARHRILYTLKGRVNVKKMKNVDEVFDKTCRCAACSQSVTFVQLAQLFSQKDPRAFFFATVHNIQFYTDLMSIIRESIESNKLSSLKDKYLRYYS</sequence>
<dbReference type="InterPro" id="IPR036511">
    <property type="entry name" value="TGT-like_sf"/>
</dbReference>
<proteinExistence type="predicted"/>
<dbReference type="PANTHER" id="PTHR46499">
    <property type="entry name" value="QUEUINE TRNA-RIBOSYLTRANSFERASE"/>
    <property type="match status" value="1"/>
</dbReference>
<organism evidence="3 4">
    <name type="scientific">Candidatus Roizmanbacteria bacterium RIFCSPLOWO2_01_FULL_37_12</name>
    <dbReference type="NCBI Taxonomy" id="1802056"/>
    <lineage>
        <taxon>Bacteria</taxon>
        <taxon>Candidatus Roizmaniibacteriota</taxon>
    </lineage>
</organism>
<evidence type="ECO:0000313" key="4">
    <source>
        <dbReference type="Proteomes" id="UP000177698"/>
    </source>
</evidence>
<dbReference type="EMBL" id="MGAG01000008">
    <property type="protein sequence ID" value="OGK41903.1"/>
    <property type="molecule type" value="Genomic_DNA"/>
</dbReference>
<comment type="caution">
    <text evidence="3">The sequence shown here is derived from an EMBL/GenBank/DDBJ whole genome shotgun (WGS) entry which is preliminary data.</text>
</comment>
<dbReference type="STRING" id="1802056.A2954_02535"/>
<dbReference type="InterPro" id="IPR050076">
    <property type="entry name" value="ArchSynthase1/Queuine_TRR"/>
</dbReference>
<dbReference type="PANTHER" id="PTHR46499:SF1">
    <property type="entry name" value="QUEUINE TRNA-RIBOSYLTRANSFERASE"/>
    <property type="match status" value="1"/>
</dbReference>
<keyword evidence="1" id="KW-0819">tRNA processing</keyword>
<reference evidence="3 4" key="1">
    <citation type="journal article" date="2016" name="Nat. Commun.">
        <title>Thousands of microbial genomes shed light on interconnected biogeochemical processes in an aquifer system.</title>
        <authorList>
            <person name="Anantharaman K."/>
            <person name="Brown C.T."/>
            <person name="Hug L.A."/>
            <person name="Sharon I."/>
            <person name="Castelle C.J."/>
            <person name="Probst A.J."/>
            <person name="Thomas B.C."/>
            <person name="Singh A."/>
            <person name="Wilkins M.J."/>
            <person name="Karaoz U."/>
            <person name="Brodie E.L."/>
            <person name="Williams K.H."/>
            <person name="Hubbard S.S."/>
            <person name="Banfield J.F."/>
        </authorList>
    </citation>
    <scope>NUCLEOTIDE SEQUENCE [LARGE SCALE GENOMIC DNA]</scope>
</reference>
<dbReference type="GO" id="GO:0002099">
    <property type="term" value="P:tRNA wobble guanine modification"/>
    <property type="evidence" value="ECO:0007669"/>
    <property type="project" value="TreeGrafter"/>
</dbReference>
<feature type="domain" description="tRNA-guanine(15) transglycosylase-like" evidence="2">
    <location>
        <begin position="14"/>
        <end position="110"/>
    </location>
</feature>
<dbReference type="SUPFAM" id="SSF51713">
    <property type="entry name" value="tRNA-guanine transglycosylase"/>
    <property type="match status" value="1"/>
</dbReference>
<protein>
    <recommendedName>
        <fullName evidence="2">tRNA-guanine(15) transglycosylase-like domain-containing protein</fullName>
    </recommendedName>
</protein>
<dbReference type="GO" id="GO:0005737">
    <property type="term" value="C:cytoplasm"/>
    <property type="evidence" value="ECO:0007669"/>
    <property type="project" value="TreeGrafter"/>
</dbReference>
<dbReference type="Pfam" id="PF01702">
    <property type="entry name" value="TGT"/>
    <property type="match status" value="2"/>
</dbReference>
<feature type="domain" description="tRNA-guanine(15) transglycosylase-like" evidence="2">
    <location>
        <begin position="165"/>
        <end position="459"/>
    </location>
</feature>
<gene>
    <name evidence="3" type="ORF">A2954_02535</name>
</gene>
<evidence type="ECO:0000256" key="1">
    <source>
        <dbReference type="ARBA" id="ARBA00022694"/>
    </source>
</evidence>
<dbReference type="NCBIfam" id="TIGR00449">
    <property type="entry name" value="tgt_general"/>
    <property type="match status" value="2"/>
</dbReference>
<dbReference type="Gene3D" id="3.20.20.105">
    <property type="entry name" value="Queuine tRNA-ribosyltransferase-like"/>
    <property type="match status" value="1"/>
</dbReference>
<evidence type="ECO:0000313" key="3">
    <source>
        <dbReference type="EMBL" id="OGK41903.1"/>
    </source>
</evidence>
<dbReference type="Proteomes" id="UP000177698">
    <property type="component" value="Unassembled WGS sequence"/>
</dbReference>
<name>A0A1F7IEW9_9BACT</name>
<accession>A0A1F7IEW9</accession>
<evidence type="ECO:0000259" key="2">
    <source>
        <dbReference type="Pfam" id="PF01702"/>
    </source>
</evidence>
<dbReference type="InterPro" id="IPR002616">
    <property type="entry name" value="tRNA_ribo_trans-like"/>
</dbReference>